<dbReference type="GO" id="GO:0051496">
    <property type="term" value="P:positive regulation of stress fiber assembly"/>
    <property type="evidence" value="ECO:0007669"/>
    <property type="project" value="TreeGrafter"/>
</dbReference>
<evidence type="ECO:0000256" key="1">
    <source>
        <dbReference type="ARBA" id="ARBA00022658"/>
    </source>
</evidence>
<protein>
    <submittedName>
        <fullName evidence="3">Uncharacterized protein</fullName>
    </submittedName>
</protein>
<keyword evidence="2" id="KW-0472">Membrane</keyword>
<accession>A0A2G9RQ41</accession>
<dbReference type="Pfam" id="PF19056">
    <property type="entry name" value="WD40_2"/>
    <property type="match status" value="1"/>
</dbReference>
<dbReference type="InterPro" id="IPR039919">
    <property type="entry name" value="ARHGEF10/ARHGEF17"/>
</dbReference>
<dbReference type="OrthoDB" id="28697at2759"/>
<dbReference type="GO" id="GO:0005813">
    <property type="term" value="C:centrosome"/>
    <property type="evidence" value="ECO:0007669"/>
    <property type="project" value="TreeGrafter"/>
</dbReference>
<evidence type="ECO:0000313" key="4">
    <source>
        <dbReference type="Proteomes" id="UP000228934"/>
    </source>
</evidence>
<keyword evidence="2" id="KW-1133">Transmembrane helix</keyword>
<organism evidence="3 4">
    <name type="scientific">Aquarana catesbeiana</name>
    <name type="common">American bullfrog</name>
    <name type="synonym">Rana catesbeiana</name>
    <dbReference type="NCBI Taxonomy" id="8400"/>
    <lineage>
        <taxon>Eukaryota</taxon>
        <taxon>Metazoa</taxon>
        <taxon>Chordata</taxon>
        <taxon>Craniata</taxon>
        <taxon>Vertebrata</taxon>
        <taxon>Euteleostomi</taxon>
        <taxon>Amphibia</taxon>
        <taxon>Batrachia</taxon>
        <taxon>Anura</taxon>
        <taxon>Neobatrachia</taxon>
        <taxon>Ranoidea</taxon>
        <taxon>Ranidae</taxon>
        <taxon>Aquarana</taxon>
    </lineage>
</organism>
<sequence>MVNFTKHQFEAHQEEGMVISHMAVAGVGIWIAFTSGSTLRLFHTETFEHLQDINIATPVHNMLSGSFYFYLMGL</sequence>
<gene>
    <name evidence="3" type="ORF">AB205_0105850</name>
</gene>
<dbReference type="GO" id="GO:0090307">
    <property type="term" value="P:mitotic spindle assembly"/>
    <property type="evidence" value="ECO:0007669"/>
    <property type="project" value="TreeGrafter"/>
</dbReference>
<dbReference type="GO" id="GO:0030036">
    <property type="term" value="P:actin cytoskeleton organization"/>
    <property type="evidence" value="ECO:0007669"/>
    <property type="project" value="TreeGrafter"/>
</dbReference>
<dbReference type="AlphaFoldDB" id="A0A2G9RQ41"/>
<dbReference type="EMBL" id="KV935135">
    <property type="protein sequence ID" value="PIO29313.1"/>
    <property type="molecule type" value="Genomic_DNA"/>
</dbReference>
<reference evidence="4" key="1">
    <citation type="journal article" date="2017" name="Nat. Commun.">
        <title>The North American bullfrog draft genome provides insight into hormonal regulation of long noncoding RNA.</title>
        <authorList>
            <person name="Hammond S.A."/>
            <person name="Warren R.L."/>
            <person name="Vandervalk B.P."/>
            <person name="Kucuk E."/>
            <person name="Khan H."/>
            <person name="Gibb E.A."/>
            <person name="Pandoh P."/>
            <person name="Kirk H."/>
            <person name="Zhao Y."/>
            <person name="Jones M."/>
            <person name="Mungall A.J."/>
            <person name="Coope R."/>
            <person name="Pleasance S."/>
            <person name="Moore R.A."/>
            <person name="Holt R.A."/>
            <person name="Round J.M."/>
            <person name="Ohora S."/>
            <person name="Walle B.V."/>
            <person name="Veldhoen N."/>
            <person name="Helbing C.C."/>
            <person name="Birol I."/>
        </authorList>
    </citation>
    <scope>NUCLEOTIDE SEQUENCE [LARGE SCALE GENOMIC DNA]</scope>
</reference>
<dbReference type="PANTHER" id="PTHR12877:SF14">
    <property type="entry name" value="RHO GUANINE NUCLEOTIDE EXCHANGE FACTOR 10"/>
    <property type="match status" value="1"/>
</dbReference>
<evidence type="ECO:0000313" key="3">
    <source>
        <dbReference type="EMBL" id="PIO29313.1"/>
    </source>
</evidence>
<dbReference type="Proteomes" id="UP000228934">
    <property type="component" value="Unassembled WGS sequence"/>
</dbReference>
<proteinExistence type="predicted"/>
<name>A0A2G9RQ41_AQUCT</name>
<keyword evidence="2" id="KW-0812">Transmembrane</keyword>
<dbReference type="GO" id="GO:0005085">
    <property type="term" value="F:guanyl-nucleotide exchange factor activity"/>
    <property type="evidence" value="ECO:0007669"/>
    <property type="project" value="UniProtKB-KW"/>
</dbReference>
<dbReference type="PANTHER" id="PTHR12877">
    <property type="entry name" value="RHO GUANINE NUCLEOTIDE EXCHANGE FACTOR"/>
    <property type="match status" value="1"/>
</dbReference>
<keyword evidence="1" id="KW-0344">Guanine-nucleotide releasing factor</keyword>
<evidence type="ECO:0000256" key="2">
    <source>
        <dbReference type="SAM" id="Phobius"/>
    </source>
</evidence>
<feature type="transmembrane region" description="Helical" evidence="2">
    <location>
        <begin position="16"/>
        <end position="33"/>
    </location>
</feature>
<keyword evidence="4" id="KW-1185">Reference proteome</keyword>